<reference evidence="1 2" key="1">
    <citation type="submission" date="2019-04" db="EMBL/GenBank/DDBJ databases">
        <authorList>
            <consortium name="Wellcome Sanger Institute Data Sharing"/>
        </authorList>
    </citation>
    <scope>NUCLEOTIDE SEQUENCE [LARGE SCALE GENOMIC DNA]</scope>
</reference>
<dbReference type="GO" id="GO:0036297">
    <property type="term" value="P:interstrand cross-link repair"/>
    <property type="evidence" value="ECO:0007669"/>
    <property type="project" value="InterPro"/>
</dbReference>
<keyword evidence="2" id="KW-1185">Reference proteome</keyword>
<organism evidence="1 2">
    <name type="scientific">Scleropages formosus</name>
    <name type="common">Asian bonytongue</name>
    <name type="synonym">Osteoglossum formosum</name>
    <dbReference type="NCBI Taxonomy" id="113540"/>
    <lineage>
        <taxon>Eukaryota</taxon>
        <taxon>Metazoa</taxon>
        <taxon>Chordata</taxon>
        <taxon>Craniata</taxon>
        <taxon>Vertebrata</taxon>
        <taxon>Euteleostomi</taxon>
        <taxon>Actinopterygii</taxon>
        <taxon>Neopterygii</taxon>
        <taxon>Teleostei</taxon>
        <taxon>Osteoglossocephala</taxon>
        <taxon>Osteoglossomorpha</taxon>
        <taxon>Osteoglossiformes</taxon>
        <taxon>Osteoglossidae</taxon>
        <taxon>Scleropages</taxon>
    </lineage>
</organism>
<dbReference type="InterPro" id="IPR000686">
    <property type="entry name" value="FANCC"/>
</dbReference>
<dbReference type="Ensembl" id="ENSSFOT00015009864.2">
    <property type="protein sequence ID" value="ENSSFOP00015009729.2"/>
    <property type="gene ID" value="ENSSFOG00015006330.2"/>
</dbReference>
<dbReference type="PANTHER" id="PTHR16798">
    <property type="entry name" value="FANCONI ANEMIA GROUP C PROTEIN FANCC"/>
    <property type="match status" value="1"/>
</dbReference>
<dbReference type="OrthoDB" id="10046159at2759"/>
<dbReference type="AlphaFoldDB" id="A0A8C9R6N6"/>
<accession>A0A8C9R6N6</accession>
<dbReference type="PANTHER" id="PTHR16798:SF0">
    <property type="entry name" value="FANCONI ANEMIA GROUP C PROTEIN"/>
    <property type="match status" value="1"/>
</dbReference>
<proteinExistence type="predicted"/>
<protein>
    <submittedName>
        <fullName evidence="1">Uncharacterized protein</fullName>
    </submittedName>
</protein>
<dbReference type="GO" id="GO:0043240">
    <property type="term" value="C:Fanconi anaemia nuclear complex"/>
    <property type="evidence" value="ECO:0007669"/>
    <property type="project" value="InterPro"/>
</dbReference>
<dbReference type="Proteomes" id="UP000694397">
    <property type="component" value="Chromosome 17"/>
</dbReference>
<dbReference type="Pfam" id="PF02106">
    <property type="entry name" value="Fanconi_C"/>
    <property type="match status" value="1"/>
</dbReference>
<name>A0A8C9R6N6_SCLFO</name>
<evidence type="ECO:0000313" key="2">
    <source>
        <dbReference type="Proteomes" id="UP000694397"/>
    </source>
</evidence>
<reference evidence="1" key="3">
    <citation type="submission" date="2025-09" db="UniProtKB">
        <authorList>
            <consortium name="Ensembl"/>
        </authorList>
    </citation>
    <scope>IDENTIFICATION</scope>
</reference>
<dbReference type="GO" id="GO:0034599">
    <property type="term" value="P:cellular response to oxidative stress"/>
    <property type="evidence" value="ECO:0007669"/>
    <property type="project" value="TreeGrafter"/>
</dbReference>
<sequence length="114" mass="13203">MSSSVPFPGQLMEFWMGKAVEWDQTKTPAVQFDVSLHLGQLRSFLQDVFKDSTREAIERFPFIGQLLGRLCWNLYESRDCLLRCLCCMYSAQPQGAVELKANQWIQLLSLYSLF</sequence>
<dbReference type="GO" id="GO:0006289">
    <property type="term" value="P:nucleotide-excision repair"/>
    <property type="evidence" value="ECO:0007669"/>
    <property type="project" value="TreeGrafter"/>
</dbReference>
<evidence type="ECO:0000313" key="1">
    <source>
        <dbReference type="Ensembl" id="ENSSFOP00015009729.2"/>
    </source>
</evidence>
<dbReference type="GeneTree" id="ENSGT00390000016390"/>
<reference evidence="1" key="2">
    <citation type="submission" date="2025-08" db="UniProtKB">
        <authorList>
            <consortium name="Ensembl"/>
        </authorList>
    </citation>
    <scope>IDENTIFICATION</scope>
</reference>